<evidence type="ECO:0000256" key="12">
    <source>
        <dbReference type="ARBA" id="ARBA00022989"/>
    </source>
</evidence>
<organism evidence="18 19">
    <name type="scientific">Erythranthe guttata</name>
    <name type="common">Yellow monkey flower</name>
    <name type="synonym">Mimulus guttatus</name>
    <dbReference type="NCBI Taxonomy" id="4155"/>
    <lineage>
        <taxon>Eukaryota</taxon>
        <taxon>Viridiplantae</taxon>
        <taxon>Streptophyta</taxon>
        <taxon>Embryophyta</taxon>
        <taxon>Tracheophyta</taxon>
        <taxon>Spermatophyta</taxon>
        <taxon>Magnoliopsida</taxon>
        <taxon>eudicotyledons</taxon>
        <taxon>Gunneridae</taxon>
        <taxon>Pentapetalae</taxon>
        <taxon>asterids</taxon>
        <taxon>lamiids</taxon>
        <taxon>Lamiales</taxon>
        <taxon>Phrymaceae</taxon>
        <taxon>Erythranthe</taxon>
    </lineage>
</organism>
<evidence type="ECO:0000256" key="5">
    <source>
        <dbReference type="ARBA" id="ARBA00022679"/>
    </source>
</evidence>
<dbReference type="PANTHER" id="PTHR46539:SF1">
    <property type="entry name" value="E3 UBIQUITIN-PROTEIN LIGASE ATL42"/>
    <property type="match status" value="1"/>
</dbReference>
<dbReference type="PROSITE" id="PS50089">
    <property type="entry name" value="ZF_RING_2"/>
    <property type="match status" value="1"/>
</dbReference>
<feature type="transmembrane region" description="Helical" evidence="16">
    <location>
        <begin position="24"/>
        <end position="45"/>
    </location>
</feature>
<keyword evidence="13 16" id="KW-0472">Membrane</keyword>
<feature type="domain" description="RING-type" evidence="17">
    <location>
        <begin position="103"/>
        <end position="145"/>
    </location>
</feature>
<sequence length="393" mass="45510">NQLAVKPSPPQADDDSATNFQPSLAVVIALLSIMFSLTIILLLYAKFRRRRRSSSSPLSRRIIQDGLLRRPSPPPSGVDKSVIESLPLFRFSSLRGPAEGLECAVCLAQFDGTDVLRMLPKCKHAFHIDCIDRWLEKRDTCPLCRCRAEPNNEVGSDPQCSEGFPWDPPDHHGYSNLELYVEREEYSSSFGSKPQEEEEEEGLSMQINNTNTNTDNNNNRDRIFHKLNHKINVIFECYNVLKNRWSDVSSSDMLYLNSEMLADVSDSRFLNSCNLENNSRKNHDYSMMNNIKEEMERKRVFESKVKEIKNHTRIVKSDYSTQKRDGLESDMRSVSEIKVHPRLRDLQLRNSGNSDLVDEEEVMRRRVWLQIARRTIQWFANREEPRPSTQINV</sequence>
<accession>A0A022QS30</accession>
<keyword evidence="8" id="KW-0732">Signal</keyword>
<dbReference type="GO" id="GO:0008270">
    <property type="term" value="F:zinc ion binding"/>
    <property type="evidence" value="ECO:0007669"/>
    <property type="project" value="UniProtKB-KW"/>
</dbReference>
<evidence type="ECO:0000256" key="15">
    <source>
        <dbReference type="PROSITE-ProRule" id="PRU00175"/>
    </source>
</evidence>
<dbReference type="EMBL" id="KI631019">
    <property type="protein sequence ID" value="EYU30731.1"/>
    <property type="molecule type" value="Genomic_DNA"/>
</dbReference>
<keyword evidence="5" id="KW-0808">Transferase</keyword>
<evidence type="ECO:0000256" key="4">
    <source>
        <dbReference type="ARBA" id="ARBA00012483"/>
    </source>
</evidence>
<evidence type="ECO:0000259" key="17">
    <source>
        <dbReference type="PROSITE" id="PS50089"/>
    </source>
</evidence>
<evidence type="ECO:0000256" key="14">
    <source>
        <dbReference type="ARBA" id="ARBA00024209"/>
    </source>
</evidence>
<comment type="subcellular location">
    <subcellularLocation>
        <location evidence="2">Membrane</location>
        <topology evidence="2">Single-pass membrane protein</topology>
    </subcellularLocation>
</comment>
<dbReference type="SMART" id="SM00184">
    <property type="entry name" value="RING"/>
    <property type="match status" value="1"/>
</dbReference>
<dbReference type="eggNOG" id="KOG0800">
    <property type="taxonomic scope" value="Eukaryota"/>
</dbReference>
<dbReference type="FunFam" id="3.30.40.10:FF:000285">
    <property type="entry name" value="RING-H2 finger protein ATL43"/>
    <property type="match status" value="1"/>
</dbReference>
<name>A0A022QS30_ERYGU</name>
<evidence type="ECO:0000256" key="3">
    <source>
        <dbReference type="ARBA" id="ARBA00004906"/>
    </source>
</evidence>
<gene>
    <name evidence="18" type="ORF">MIMGU_mgv1a025117mg</name>
</gene>
<evidence type="ECO:0000256" key="10">
    <source>
        <dbReference type="ARBA" id="ARBA00022786"/>
    </source>
</evidence>
<dbReference type="Proteomes" id="UP000030748">
    <property type="component" value="Unassembled WGS sequence"/>
</dbReference>
<feature type="non-terminal residue" evidence="18">
    <location>
        <position position="1"/>
    </location>
</feature>
<dbReference type="Pfam" id="PF13639">
    <property type="entry name" value="zf-RING_2"/>
    <property type="match status" value="1"/>
</dbReference>
<dbReference type="SUPFAM" id="SSF57850">
    <property type="entry name" value="RING/U-box"/>
    <property type="match status" value="1"/>
</dbReference>
<keyword evidence="19" id="KW-1185">Reference proteome</keyword>
<evidence type="ECO:0000256" key="1">
    <source>
        <dbReference type="ARBA" id="ARBA00000900"/>
    </source>
</evidence>
<dbReference type="InterPro" id="IPR001841">
    <property type="entry name" value="Znf_RING"/>
</dbReference>
<evidence type="ECO:0000256" key="6">
    <source>
        <dbReference type="ARBA" id="ARBA00022692"/>
    </source>
</evidence>
<evidence type="ECO:0000256" key="11">
    <source>
        <dbReference type="ARBA" id="ARBA00022833"/>
    </source>
</evidence>
<evidence type="ECO:0000313" key="18">
    <source>
        <dbReference type="EMBL" id="EYU30731.1"/>
    </source>
</evidence>
<reference evidence="18 19" key="1">
    <citation type="journal article" date="2013" name="Proc. Natl. Acad. Sci. U.S.A.">
        <title>Fine-scale variation in meiotic recombination in Mimulus inferred from population shotgun sequencing.</title>
        <authorList>
            <person name="Hellsten U."/>
            <person name="Wright K.M."/>
            <person name="Jenkins J."/>
            <person name="Shu S."/>
            <person name="Yuan Y."/>
            <person name="Wessler S.R."/>
            <person name="Schmutz J."/>
            <person name="Willis J.H."/>
            <person name="Rokhsar D.S."/>
        </authorList>
    </citation>
    <scope>NUCLEOTIDE SEQUENCE [LARGE SCALE GENOMIC DNA]</scope>
    <source>
        <strain evidence="19">cv. DUN x IM62</strain>
    </source>
</reference>
<protein>
    <recommendedName>
        <fullName evidence="4">RING-type E3 ubiquitin transferase</fullName>
        <ecNumber evidence="4">2.3.2.27</ecNumber>
    </recommendedName>
</protein>
<keyword evidence="7" id="KW-0479">Metal-binding</keyword>
<evidence type="ECO:0000256" key="9">
    <source>
        <dbReference type="ARBA" id="ARBA00022771"/>
    </source>
</evidence>
<keyword evidence="11" id="KW-0862">Zinc</keyword>
<evidence type="ECO:0000256" key="7">
    <source>
        <dbReference type="ARBA" id="ARBA00022723"/>
    </source>
</evidence>
<dbReference type="EC" id="2.3.2.27" evidence="4"/>
<comment type="similarity">
    <text evidence="14">Belongs to the RING-type zinc finger family. ATL subfamily.</text>
</comment>
<dbReference type="InterPro" id="IPR013083">
    <property type="entry name" value="Znf_RING/FYVE/PHD"/>
</dbReference>
<evidence type="ECO:0000256" key="13">
    <source>
        <dbReference type="ARBA" id="ARBA00023136"/>
    </source>
</evidence>
<evidence type="ECO:0000256" key="2">
    <source>
        <dbReference type="ARBA" id="ARBA00004167"/>
    </source>
</evidence>
<dbReference type="PANTHER" id="PTHR46539">
    <property type="entry name" value="E3 UBIQUITIN-PROTEIN LIGASE ATL42"/>
    <property type="match status" value="1"/>
</dbReference>
<dbReference type="AlphaFoldDB" id="A0A022QS30"/>
<evidence type="ECO:0000256" key="8">
    <source>
        <dbReference type="ARBA" id="ARBA00022729"/>
    </source>
</evidence>
<keyword evidence="6 16" id="KW-0812">Transmembrane</keyword>
<comment type="catalytic activity">
    <reaction evidence="1">
        <text>S-ubiquitinyl-[E2 ubiquitin-conjugating enzyme]-L-cysteine + [acceptor protein]-L-lysine = [E2 ubiquitin-conjugating enzyme]-L-cysteine + N(6)-ubiquitinyl-[acceptor protein]-L-lysine.</text>
        <dbReference type="EC" id="2.3.2.27"/>
    </reaction>
</comment>
<dbReference type="GO" id="GO:0016020">
    <property type="term" value="C:membrane"/>
    <property type="evidence" value="ECO:0007669"/>
    <property type="project" value="UniProtKB-SubCell"/>
</dbReference>
<keyword evidence="9 15" id="KW-0863">Zinc-finger</keyword>
<proteinExistence type="inferred from homology"/>
<dbReference type="CDD" id="cd16461">
    <property type="entry name" value="RING-H2_EL5-like"/>
    <property type="match status" value="1"/>
</dbReference>
<comment type="pathway">
    <text evidence="3">Protein modification; protein ubiquitination.</text>
</comment>
<evidence type="ECO:0000256" key="16">
    <source>
        <dbReference type="SAM" id="Phobius"/>
    </source>
</evidence>
<dbReference type="Gene3D" id="3.30.40.10">
    <property type="entry name" value="Zinc/RING finger domain, C3HC4 (zinc finger)"/>
    <property type="match status" value="1"/>
</dbReference>
<keyword evidence="12 16" id="KW-1133">Transmembrane helix</keyword>
<dbReference type="GO" id="GO:0061630">
    <property type="term" value="F:ubiquitin protein ligase activity"/>
    <property type="evidence" value="ECO:0007669"/>
    <property type="project" value="UniProtKB-EC"/>
</dbReference>
<keyword evidence="10" id="KW-0833">Ubl conjugation pathway</keyword>
<evidence type="ECO:0000313" key="19">
    <source>
        <dbReference type="Proteomes" id="UP000030748"/>
    </source>
</evidence>